<dbReference type="GeneID" id="106126754"/>
<organism evidence="5 6">
    <name type="scientific">Papilio xuthus</name>
    <name type="common">Asian swallowtail butterfly</name>
    <dbReference type="NCBI Taxonomy" id="66420"/>
    <lineage>
        <taxon>Eukaryota</taxon>
        <taxon>Metazoa</taxon>
        <taxon>Ecdysozoa</taxon>
        <taxon>Arthropoda</taxon>
        <taxon>Hexapoda</taxon>
        <taxon>Insecta</taxon>
        <taxon>Pterygota</taxon>
        <taxon>Neoptera</taxon>
        <taxon>Endopterygota</taxon>
        <taxon>Lepidoptera</taxon>
        <taxon>Glossata</taxon>
        <taxon>Ditrysia</taxon>
        <taxon>Papilionoidea</taxon>
        <taxon>Papilionidae</taxon>
        <taxon>Papilioninae</taxon>
        <taxon>Papilio</taxon>
    </lineage>
</organism>
<dbReference type="KEGG" id="pxu:106126754"/>
<proteinExistence type="inferred from homology"/>
<dbReference type="PANTHER" id="PTHR22977">
    <property type="entry name" value="COX ASSEMBLY MITOCHONDRIAL PROTEIN"/>
    <property type="match status" value="1"/>
</dbReference>
<evidence type="ECO:0000313" key="6">
    <source>
        <dbReference type="Proteomes" id="UP000053268"/>
    </source>
</evidence>
<comment type="subcellular location">
    <subcellularLocation>
        <location evidence="3">Mitochondrion</location>
    </subcellularLocation>
</comment>
<dbReference type="Proteomes" id="UP000694872">
    <property type="component" value="Unplaced"/>
</dbReference>
<dbReference type="RefSeq" id="XP_013180035.1">
    <property type="nucleotide sequence ID" value="XM_013324581.1"/>
</dbReference>
<keyword evidence="2" id="KW-1015">Disulfide bond</keyword>
<accession>A0A194PUA4</accession>
<reference evidence="7" key="2">
    <citation type="submission" date="2025-04" db="UniProtKB">
        <authorList>
            <consortium name="RefSeq"/>
        </authorList>
    </citation>
    <scope>IDENTIFICATION</scope>
</reference>
<evidence type="ECO:0000256" key="2">
    <source>
        <dbReference type="ARBA" id="ARBA00023157"/>
    </source>
</evidence>
<dbReference type="GO" id="GO:0005739">
    <property type="term" value="C:mitochondrion"/>
    <property type="evidence" value="ECO:0007669"/>
    <property type="project" value="UniProtKB-SubCell"/>
</dbReference>
<dbReference type="Pfam" id="PF08583">
    <property type="entry name" value="Cmc1"/>
    <property type="match status" value="1"/>
</dbReference>
<dbReference type="STRING" id="66420.A0A194PUA4"/>
<name>A0A194PUA4_PAPXU</name>
<feature type="region of interest" description="Disordered" evidence="4">
    <location>
        <begin position="1"/>
        <end position="24"/>
    </location>
</feature>
<gene>
    <name evidence="7" type="primary">LOC106126754</name>
    <name evidence="5" type="ORF">RR46_05608</name>
</gene>
<evidence type="ECO:0000256" key="4">
    <source>
        <dbReference type="SAM" id="MobiDB-lite"/>
    </source>
</evidence>
<dbReference type="Proteomes" id="UP000053268">
    <property type="component" value="Unassembled WGS sequence"/>
</dbReference>
<evidence type="ECO:0000256" key="3">
    <source>
        <dbReference type="RuleBase" id="RU364104"/>
    </source>
</evidence>
<dbReference type="EMBL" id="KQ459591">
    <property type="protein sequence ID" value="KPI96991.1"/>
    <property type="molecule type" value="Genomic_DNA"/>
</dbReference>
<dbReference type="PROSITE" id="PS51808">
    <property type="entry name" value="CHCH"/>
    <property type="match status" value="1"/>
</dbReference>
<evidence type="ECO:0000256" key="1">
    <source>
        <dbReference type="ARBA" id="ARBA00007347"/>
    </source>
</evidence>
<keyword evidence="3" id="KW-0496">Mitochondrion</keyword>
<dbReference type="InterPro" id="IPR013892">
    <property type="entry name" value="Cyt_c_biogenesis_Cmc1-like"/>
</dbReference>
<keyword evidence="6" id="KW-1185">Reference proteome</keyword>
<protein>
    <recommendedName>
        <fullName evidence="3">COX assembly mitochondrial protein</fullName>
    </recommendedName>
</protein>
<dbReference type="OrthoDB" id="6224010at2759"/>
<dbReference type="AlphaFoldDB" id="A0A194PUA4"/>
<dbReference type="CTD" id="152100"/>
<comment type="similarity">
    <text evidence="1 3">Belongs to the CMC family.</text>
</comment>
<evidence type="ECO:0000313" key="5">
    <source>
        <dbReference type="EMBL" id="KPI96991.1"/>
    </source>
</evidence>
<evidence type="ECO:0000313" key="7">
    <source>
        <dbReference type="RefSeq" id="XP_013180035.1"/>
    </source>
</evidence>
<sequence length="118" mass="13715">MVSTKTVLPDKYSAGPHGLGDPEDRSLRKVETEVLIPKLMREKAKTEKCLMEVADFNRCCKESSLLMVVKCRDENSVMKSCLASWYNNEDFRKLCTEEYLNQRSEYRRTGVKKAMKRI</sequence>
<dbReference type="PANTHER" id="PTHR22977:SF5">
    <property type="entry name" value="COX ASSEMBLY MITOCHONDRIAL PROTEIN HOMOLOG"/>
    <property type="match status" value="1"/>
</dbReference>
<reference evidence="5 6" key="1">
    <citation type="journal article" date="2015" name="Nat. Commun.">
        <title>Outbred genome sequencing and CRISPR/Cas9 gene editing in butterflies.</title>
        <authorList>
            <person name="Li X."/>
            <person name="Fan D."/>
            <person name="Zhang W."/>
            <person name="Liu G."/>
            <person name="Zhang L."/>
            <person name="Zhao L."/>
            <person name="Fang X."/>
            <person name="Chen L."/>
            <person name="Dong Y."/>
            <person name="Chen Y."/>
            <person name="Ding Y."/>
            <person name="Zhao R."/>
            <person name="Feng M."/>
            <person name="Zhu Y."/>
            <person name="Feng Y."/>
            <person name="Jiang X."/>
            <person name="Zhu D."/>
            <person name="Xiang H."/>
            <person name="Feng X."/>
            <person name="Li S."/>
            <person name="Wang J."/>
            <person name="Zhang G."/>
            <person name="Kronforst M.R."/>
            <person name="Wang W."/>
        </authorList>
    </citation>
    <scope>NUCLEOTIDE SEQUENCE [LARGE SCALE GENOMIC DNA]</scope>
    <source>
        <strain evidence="5">Ya'a_city_454_Px</strain>
        <tissue evidence="5">Whole body</tissue>
    </source>
</reference>